<comment type="caution">
    <text evidence="2">The sequence shown here is derived from an EMBL/GenBank/DDBJ whole genome shotgun (WGS) entry which is preliminary data.</text>
</comment>
<keyword evidence="3" id="KW-1185">Reference proteome</keyword>
<keyword evidence="1" id="KW-0472">Membrane</keyword>
<accession>A0A813M736</accession>
<dbReference type="InterPro" id="IPR010530">
    <property type="entry name" value="B12D"/>
</dbReference>
<name>A0A813M736_9BILA</name>
<organism evidence="2 3">
    <name type="scientific">Brachionus calyciflorus</name>
    <dbReference type="NCBI Taxonomy" id="104777"/>
    <lineage>
        <taxon>Eukaryota</taxon>
        <taxon>Metazoa</taxon>
        <taxon>Spiralia</taxon>
        <taxon>Gnathifera</taxon>
        <taxon>Rotifera</taxon>
        <taxon>Eurotatoria</taxon>
        <taxon>Monogononta</taxon>
        <taxon>Pseudotrocha</taxon>
        <taxon>Ploima</taxon>
        <taxon>Brachionidae</taxon>
        <taxon>Brachionus</taxon>
    </lineage>
</organism>
<dbReference type="AlphaFoldDB" id="A0A813M736"/>
<feature type="transmembrane region" description="Helical" evidence="1">
    <location>
        <begin position="21"/>
        <end position="43"/>
    </location>
</feature>
<reference evidence="2" key="1">
    <citation type="submission" date="2021-02" db="EMBL/GenBank/DDBJ databases">
        <authorList>
            <person name="Nowell W R."/>
        </authorList>
    </citation>
    <scope>NUCLEOTIDE SEQUENCE</scope>
    <source>
        <strain evidence="2">Ploen Becks lab</strain>
    </source>
</reference>
<keyword evidence="1" id="KW-0812">Transmembrane</keyword>
<evidence type="ECO:0000256" key="1">
    <source>
        <dbReference type="SAM" id="Phobius"/>
    </source>
</evidence>
<dbReference type="Proteomes" id="UP000663879">
    <property type="component" value="Unassembled WGS sequence"/>
</dbReference>
<evidence type="ECO:0000313" key="3">
    <source>
        <dbReference type="Proteomes" id="UP000663879"/>
    </source>
</evidence>
<dbReference type="OrthoDB" id="5511684at2759"/>
<keyword evidence="1" id="KW-1133">Transmembrane helix</keyword>
<protein>
    <submittedName>
        <fullName evidence="2">Uncharacterized protein</fullName>
    </submittedName>
</protein>
<sequence length="96" mass="10720">MGGGAKGKLFEISIMKQLRNNYALLPIVVAGAFGLSLSAFAIVRTLSKSPDVKINRFSSEKPYERLLTPDGKPVQYKYFSTLDYSKLPQHEKPKLD</sequence>
<proteinExistence type="predicted"/>
<dbReference type="EMBL" id="CAJNOC010000147">
    <property type="protein sequence ID" value="CAF0719411.1"/>
    <property type="molecule type" value="Genomic_DNA"/>
</dbReference>
<dbReference type="Pfam" id="PF06522">
    <property type="entry name" value="B12D"/>
    <property type="match status" value="1"/>
</dbReference>
<gene>
    <name evidence="2" type="ORF">OXX778_LOCUS2040</name>
</gene>
<evidence type="ECO:0000313" key="2">
    <source>
        <dbReference type="EMBL" id="CAF0719411.1"/>
    </source>
</evidence>